<reference evidence="3" key="1">
    <citation type="journal article" date="2019" name="Gigascience">
        <title>De novo genome assembly of the endangered Acer yangbiense, a plant species with extremely small populations endemic to Yunnan Province, China.</title>
        <authorList>
            <person name="Yang J."/>
            <person name="Wariss H.M."/>
            <person name="Tao L."/>
            <person name="Zhang R."/>
            <person name="Yun Q."/>
            <person name="Hollingsworth P."/>
            <person name="Dao Z."/>
            <person name="Luo G."/>
            <person name="Guo H."/>
            <person name="Ma Y."/>
            <person name="Sun W."/>
        </authorList>
    </citation>
    <scope>NUCLEOTIDE SEQUENCE [LARGE SCALE GENOMIC DNA]</scope>
    <source>
        <strain evidence="3">cv. br00</strain>
    </source>
</reference>
<keyword evidence="2" id="KW-0496">Mitochondrion</keyword>
<evidence type="ECO:0000313" key="3">
    <source>
        <dbReference type="Proteomes" id="UP000326939"/>
    </source>
</evidence>
<evidence type="ECO:0000256" key="1">
    <source>
        <dbReference type="SAM" id="MobiDB-lite"/>
    </source>
</evidence>
<dbReference type="AlphaFoldDB" id="A0A5N5IW38"/>
<dbReference type="Proteomes" id="UP000326939">
    <property type="component" value="Mitochondrion MT"/>
</dbReference>
<keyword evidence="3" id="KW-1185">Reference proteome</keyword>
<dbReference type="EMBL" id="VDCV01000020">
    <property type="protein sequence ID" value="KAB5511321.1"/>
    <property type="molecule type" value="Genomic_DNA"/>
</dbReference>
<geneLocation type="mitochondrion" evidence="2"/>
<gene>
    <name evidence="2" type="ORF">DKX38_030116</name>
</gene>
<accession>A0A5N5IW38</accession>
<protein>
    <submittedName>
        <fullName evidence="2">Uncharacterized protein</fullName>
    </submittedName>
</protein>
<sequence>MSEILPFPLPITQETPSNTLGQTFHLPQGRVLASSFDGRDKVICSHILSPQHHDPKTLWLMNYTPPQFHEKGFIDLCSAGFVGPLSYSSDGRFVSLVRIKERNPVLQGQERKARRRHSKKELPLPMVRSPIDESLESERKEEEFEILYLVQYAIECCGTEPDFTRLRKNVGMRPEAGFAGDRIALGRGLSAVVDSERMVGFLRRRGGNYYKESDLVTVRKAGKPVKWTLPLQARDGTAFWLRKAASVSVGEMIVPILQFRFFSRDETTSHSLLLFEKPMESLLELLLEEPVLVTRLLEEAVRNVHVEAPLSSAGIDEALGILSASEVEGVLKGGADLGLMDWLSNHPEY</sequence>
<evidence type="ECO:0000313" key="2">
    <source>
        <dbReference type="EMBL" id="KAB5511321.1"/>
    </source>
</evidence>
<name>A0A5N5IW38_9ROSI</name>
<organism evidence="2 3">
    <name type="scientific">Salix brachista</name>
    <dbReference type="NCBI Taxonomy" id="2182728"/>
    <lineage>
        <taxon>Eukaryota</taxon>
        <taxon>Viridiplantae</taxon>
        <taxon>Streptophyta</taxon>
        <taxon>Embryophyta</taxon>
        <taxon>Tracheophyta</taxon>
        <taxon>Spermatophyta</taxon>
        <taxon>Magnoliopsida</taxon>
        <taxon>eudicotyledons</taxon>
        <taxon>Gunneridae</taxon>
        <taxon>Pentapetalae</taxon>
        <taxon>rosids</taxon>
        <taxon>fabids</taxon>
        <taxon>Malpighiales</taxon>
        <taxon>Salicaceae</taxon>
        <taxon>Saliceae</taxon>
        <taxon>Salix</taxon>
    </lineage>
</organism>
<feature type="region of interest" description="Disordered" evidence="1">
    <location>
        <begin position="107"/>
        <end position="129"/>
    </location>
</feature>
<comment type="caution">
    <text evidence="2">The sequence shown here is derived from an EMBL/GenBank/DDBJ whole genome shotgun (WGS) entry which is preliminary data.</text>
</comment>
<proteinExistence type="predicted"/>